<proteinExistence type="inferred from homology"/>
<evidence type="ECO:0000256" key="4">
    <source>
        <dbReference type="ARBA" id="ARBA00040926"/>
    </source>
</evidence>
<dbReference type="PANTHER" id="PTHR43629:SF2">
    <property type="entry name" value="RHODANESE-LIKE_PPIC DOMAIN-CONTAINING PROTEIN 12, CHLOROPLASTIC"/>
    <property type="match status" value="1"/>
</dbReference>
<feature type="region of interest" description="Disordered" evidence="10">
    <location>
        <begin position="28"/>
        <end position="66"/>
    </location>
</feature>
<dbReference type="Proteomes" id="UP001157974">
    <property type="component" value="Unassembled WGS sequence"/>
</dbReference>
<evidence type="ECO:0000256" key="6">
    <source>
        <dbReference type="ARBA" id="ARBA00043072"/>
    </source>
</evidence>
<evidence type="ECO:0000259" key="11">
    <source>
        <dbReference type="PROSITE" id="PS50198"/>
    </source>
</evidence>
<gene>
    <name evidence="12" type="ORF">NDN08_006197</name>
</gene>
<evidence type="ECO:0000256" key="8">
    <source>
        <dbReference type="PROSITE-ProRule" id="PRU00278"/>
    </source>
</evidence>
<reference evidence="12 13" key="1">
    <citation type="journal article" date="2023" name="Nat. Commun.">
        <title>Origin of minicircular mitochondrial genomes in red algae.</title>
        <authorList>
            <person name="Lee Y."/>
            <person name="Cho C.H."/>
            <person name="Lee Y.M."/>
            <person name="Park S.I."/>
            <person name="Yang J.H."/>
            <person name="West J.A."/>
            <person name="Bhattacharya D."/>
            <person name="Yoon H.S."/>
        </authorList>
    </citation>
    <scope>NUCLEOTIDE SEQUENCE [LARGE SCALE GENOMIC DNA]</scope>
    <source>
        <strain evidence="12 13">CCMP1338</strain>
        <tissue evidence="12">Whole cell</tissue>
    </source>
</reference>
<evidence type="ECO:0000256" key="10">
    <source>
        <dbReference type="SAM" id="MobiDB-lite"/>
    </source>
</evidence>
<dbReference type="PROSITE" id="PS50198">
    <property type="entry name" value="PPIC_PPIASE_2"/>
    <property type="match status" value="1"/>
</dbReference>
<evidence type="ECO:0000313" key="13">
    <source>
        <dbReference type="Proteomes" id="UP001157974"/>
    </source>
</evidence>
<dbReference type="Gene3D" id="3.10.50.40">
    <property type="match status" value="1"/>
</dbReference>
<dbReference type="AlphaFoldDB" id="A0AAV8UNU6"/>
<protein>
    <recommendedName>
        <fullName evidence="4">Peptidyl-prolyl cis-trans isomerase C</fullName>
    </recommendedName>
    <alternativeName>
        <fullName evidence="6">Parvulin</fullName>
    </alternativeName>
    <alternativeName>
        <fullName evidence="5">Rotamase C</fullName>
    </alternativeName>
</protein>
<dbReference type="GO" id="GO:0003755">
    <property type="term" value="F:peptidyl-prolyl cis-trans isomerase activity"/>
    <property type="evidence" value="ECO:0007669"/>
    <property type="project" value="UniProtKB-KW"/>
</dbReference>
<keyword evidence="9" id="KW-0175">Coiled coil</keyword>
<dbReference type="InterPro" id="IPR023058">
    <property type="entry name" value="PPIase_PpiC_CS"/>
</dbReference>
<keyword evidence="13" id="KW-1185">Reference proteome</keyword>
<dbReference type="PANTHER" id="PTHR43629">
    <property type="entry name" value="PEPTIDYL-PROLYL CIS-TRANS ISOMERASE"/>
    <property type="match status" value="1"/>
</dbReference>
<dbReference type="Pfam" id="PF13616">
    <property type="entry name" value="Rotamase_3"/>
    <property type="match status" value="1"/>
</dbReference>
<comment type="caution">
    <text evidence="12">The sequence shown here is derived from an EMBL/GenBank/DDBJ whole genome shotgun (WGS) entry which is preliminary data.</text>
</comment>
<evidence type="ECO:0000256" key="3">
    <source>
        <dbReference type="ARBA" id="ARBA00022490"/>
    </source>
</evidence>
<evidence type="ECO:0000256" key="9">
    <source>
        <dbReference type="SAM" id="Coils"/>
    </source>
</evidence>
<dbReference type="InterPro" id="IPR052204">
    <property type="entry name" value="PpiC/parvulin_rotamase"/>
</dbReference>
<comment type="subcellular location">
    <subcellularLocation>
        <location evidence="1">Cytoplasm</location>
    </subcellularLocation>
</comment>
<evidence type="ECO:0000256" key="1">
    <source>
        <dbReference type="ARBA" id="ARBA00004496"/>
    </source>
</evidence>
<dbReference type="GO" id="GO:0005739">
    <property type="term" value="C:mitochondrion"/>
    <property type="evidence" value="ECO:0007669"/>
    <property type="project" value="GOC"/>
</dbReference>
<name>A0AAV8UNU6_9RHOD</name>
<keyword evidence="8" id="KW-0413">Isomerase</keyword>
<sequence length="368" mass="39599">MGSGGSKAVQKVASSAAVKEASSAAAKEVSSAVATEASSAAAKEASSAVVKEAGSAKSSATDDIERPQTAQAAWILDFIHKQDQMATERTEAVKHASSVQKVDLVKVKHILVETREQAENALKKVENGLSFGAVAAEMSSCPSKNTGGELGWIAPGKTDKDFERAAFSTDAVGKRQIIQSKHGFHVMEVETIKYADVDSGFTVALKHRDMVNSLSSAISSSAAEDTVPQRTANPRKKRAIASSVRSMKSVLNEVAPGRLNGAQTTDIINEYYKSREDFLANEVAKRYGVQESKVSEVVTYFETFSLRDASNHYLALTHDNAKVYDDRVDVLSASLRLAAVRARDRLEQEEKEAKRLESSKAQTAARGE</sequence>
<accession>A0AAV8UNU6</accession>
<organism evidence="12 13">
    <name type="scientific">Rhodosorus marinus</name>
    <dbReference type="NCBI Taxonomy" id="101924"/>
    <lineage>
        <taxon>Eukaryota</taxon>
        <taxon>Rhodophyta</taxon>
        <taxon>Stylonematophyceae</taxon>
        <taxon>Stylonematales</taxon>
        <taxon>Stylonemataceae</taxon>
        <taxon>Rhodosorus</taxon>
    </lineage>
</organism>
<dbReference type="InterPro" id="IPR000297">
    <property type="entry name" value="PPIase_PpiC"/>
</dbReference>
<dbReference type="SUPFAM" id="SSF54534">
    <property type="entry name" value="FKBP-like"/>
    <property type="match status" value="1"/>
</dbReference>
<evidence type="ECO:0000256" key="7">
    <source>
        <dbReference type="ARBA" id="ARBA00046231"/>
    </source>
</evidence>
<dbReference type="InterPro" id="IPR046357">
    <property type="entry name" value="PPIase_dom_sf"/>
</dbReference>
<evidence type="ECO:0000256" key="2">
    <source>
        <dbReference type="ARBA" id="ARBA00007656"/>
    </source>
</evidence>
<dbReference type="InterPro" id="IPR009622">
    <property type="entry name" value="NDUFAF4"/>
</dbReference>
<feature type="coiled-coil region" evidence="9">
    <location>
        <begin position="332"/>
        <end position="366"/>
    </location>
</feature>
<comment type="similarity">
    <text evidence="2">Belongs to the PpiC/parvulin rotamase family.</text>
</comment>
<evidence type="ECO:0000256" key="5">
    <source>
        <dbReference type="ARBA" id="ARBA00041926"/>
    </source>
</evidence>
<keyword evidence="8" id="KW-0697">Rotamase</keyword>
<feature type="domain" description="PpiC" evidence="11">
    <location>
        <begin position="102"/>
        <end position="191"/>
    </location>
</feature>
<comment type="function">
    <text evidence="7">PPIases accelerate the folding of proteins. It prefers amino acid residues with hydrophobic side chains like leucine and phenylalanine in the P1 position of the peptides substrates.</text>
</comment>
<keyword evidence="3" id="KW-0963">Cytoplasm</keyword>
<dbReference type="EMBL" id="JAMWBK010000008">
    <property type="protein sequence ID" value="KAJ8902877.1"/>
    <property type="molecule type" value="Genomic_DNA"/>
</dbReference>
<dbReference type="GO" id="GO:0032981">
    <property type="term" value="P:mitochondrial respiratory chain complex I assembly"/>
    <property type="evidence" value="ECO:0007669"/>
    <property type="project" value="InterPro"/>
</dbReference>
<dbReference type="Pfam" id="PF06784">
    <property type="entry name" value="UPF0240"/>
    <property type="match status" value="1"/>
</dbReference>
<dbReference type="PROSITE" id="PS01096">
    <property type="entry name" value="PPIC_PPIASE_1"/>
    <property type="match status" value="1"/>
</dbReference>
<evidence type="ECO:0000313" key="12">
    <source>
        <dbReference type="EMBL" id="KAJ8902877.1"/>
    </source>
</evidence>
<feature type="compositionally biased region" description="Low complexity" evidence="10">
    <location>
        <begin position="28"/>
        <end position="53"/>
    </location>
</feature>